<gene>
    <name evidence="5" type="ORF">UFOPK2683_01215</name>
    <name evidence="6" type="ORF">UFOPK3605_00244</name>
    <name evidence="7" type="ORF">UFOPK3897_01307</name>
</gene>
<feature type="domain" description="Mur ligase central" evidence="4">
    <location>
        <begin position="115"/>
        <end position="325"/>
    </location>
</feature>
<dbReference type="EMBL" id="CAFBOF010000037">
    <property type="protein sequence ID" value="CAB4984341.1"/>
    <property type="molecule type" value="Genomic_DNA"/>
</dbReference>
<dbReference type="HAMAP" id="MF_00208">
    <property type="entry name" value="MurE"/>
    <property type="match status" value="1"/>
</dbReference>
<dbReference type="PANTHER" id="PTHR23135:SF4">
    <property type="entry name" value="UDP-N-ACETYLMURAMOYL-L-ALANYL-D-GLUTAMATE--2,6-DIAMINOPIMELATE LIGASE MURE HOMOLOG, CHLOROPLASTIC"/>
    <property type="match status" value="1"/>
</dbReference>
<dbReference type="InterPro" id="IPR035911">
    <property type="entry name" value="MurE/MurF_N"/>
</dbReference>
<feature type="domain" description="Mur ligase C-terminal" evidence="3">
    <location>
        <begin position="347"/>
        <end position="473"/>
    </location>
</feature>
<organism evidence="7">
    <name type="scientific">freshwater metagenome</name>
    <dbReference type="NCBI Taxonomy" id="449393"/>
    <lineage>
        <taxon>unclassified sequences</taxon>
        <taxon>metagenomes</taxon>
        <taxon>ecological metagenomes</taxon>
    </lineage>
</organism>
<dbReference type="Pfam" id="PF01225">
    <property type="entry name" value="Mur_ligase"/>
    <property type="match status" value="1"/>
</dbReference>
<dbReference type="EMBL" id="CAEZYK010000079">
    <property type="protein sequence ID" value="CAB4729855.1"/>
    <property type="molecule type" value="Genomic_DNA"/>
</dbReference>
<dbReference type="Pfam" id="PF02875">
    <property type="entry name" value="Mur_ligase_C"/>
    <property type="match status" value="1"/>
</dbReference>
<dbReference type="GO" id="GO:0008360">
    <property type="term" value="P:regulation of cell shape"/>
    <property type="evidence" value="ECO:0007669"/>
    <property type="project" value="InterPro"/>
</dbReference>
<name>A0A6J7MTS5_9ZZZZ</name>
<dbReference type="Pfam" id="PF08245">
    <property type="entry name" value="Mur_ligase_M"/>
    <property type="match status" value="1"/>
</dbReference>
<protein>
    <submittedName>
        <fullName evidence="7">Unannotated protein</fullName>
    </submittedName>
</protein>
<dbReference type="SUPFAM" id="SSF53244">
    <property type="entry name" value="MurD-like peptide ligases, peptide-binding domain"/>
    <property type="match status" value="1"/>
</dbReference>
<evidence type="ECO:0000313" key="5">
    <source>
        <dbReference type="EMBL" id="CAB4729855.1"/>
    </source>
</evidence>
<dbReference type="InterPro" id="IPR013221">
    <property type="entry name" value="Mur_ligase_cen"/>
</dbReference>
<dbReference type="SUPFAM" id="SSF53623">
    <property type="entry name" value="MurD-like peptide ligases, catalytic domain"/>
    <property type="match status" value="1"/>
</dbReference>
<dbReference type="InterPro" id="IPR036565">
    <property type="entry name" value="Mur-like_cat_sf"/>
</dbReference>
<evidence type="ECO:0000259" key="4">
    <source>
        <dbReference type="Pfam" id="PF08245"/>
    </source>
</evidence>
<dbReference type="GO" id="GO:0051301">
    <property type="term" value="P:cell division"/>
    <property type="evidence" value="ECO:0007669"/>
    <property type="project" value="InterPro"/>
</dbReference>
<evidence type="ECO:0000313" key="7">
    <source>
        <dbReference type="EMBL" id="CAB4984341.1"/>
    </source>
</evidence>
<dbReference type="InterPro" id="IPR000713">
    <property type="entry name" value="Mur_ligase_N"/>
</dbReference>
<dbReference type="NCBIfam" id="TIGR01085">
    <property type="entry name" value="murE"/>
    <property type="match status" value="1"/>
</dbReference>
<dbReference type="Gene3D" id="3.40.1190.10">
    <property type="entry name" value="Mur-like, catalytic domain"/>
    <property type="match status" value="1"/>
</dbReference>
<evidence type="ECO:0000313" key="6">
    <source>
        <dbReference type="EMBL" id="CAB4896760.1"/>
    </source>
</evidence>
<dbReference type="NCBIfam" id="NF001126">
    <property type="entry name" value="PRK00139.1-4"/>
    <property type="match status" value="1"/>
</dbReference>
<proteinExistence type="inferred from homology"/>
<reference evidence="7" key="1">
    <citation type="submission" date="2020-05" db="EMBL/GenBank/DDBJ databases">
        <authorList>
            <person name="Chiriac C."/>
            <person name="Salcher M."/>
            <person name="Ghai R."/>
            <person name="Kavagutti S V."/>
        </authorList>
    </citation>
    <scope>NUCLEOTIDE SEQUENCE</scope>
</reference>
<accession>A0A6J7MTS5</accession>
<dbReference type="GO" id="GO:0016881">
    <property type="term" value="F:acid-amino acid ligase activity"/>
    <property type="evidence" value="ECO:0007669"/>
    <property type="project" value="InterPro"/>
</dbReference>
<dbReference type="InterPro" id="IPR036615">
    <property type="entry name" value="Mur_ligase_C_dom_sf"/>
</dbReference>
<dbReference type="SUPFAM" id="SSF63418">
    <property type="entry name" value="MurE/MurF N-terminal domain"/>
    <property type="match status" value="1"/>
</dbReference>
<feature type="domain" description="Mur ligase N-terminal catalytic" evidence="2">
    <location>
        <begin position="32"/>
        <end position="94"/>
    </location>
</feature>
<comment type="similarity">
    <text evidence="1">Belongs to the MurCDEF family. MurE subfamily.</text>
</comment>
<dbReference type="InterPro" id="IPR005761">
    <property type="entry name" value="UDP-N-AcMur-Glu-dNH2Pim_ligase"/>
</dbReference>
<evidence type="ECO:0000259" key="3">
    <source>
        <dbReference type="Pfam" id="PF02875"/>
    </source>
</evidence>
<dbReference type="InterPro" id="IPR004101">
    <property type="entry name" value="Mur_ligase_C"/>
</dbReference>
<dbReference type="AlphaFoldDB" id="A0A6J7MTS5"/>
<dbReference type="GO" id="GO:0005737">
    <property type="term" value="C:cytoplasm"/>
    <property type="evidence" value="ECO:0007669"/>
    <property type="project" value="InterPro"/>
</dbReference>
<evidence type="ECO:0000256" key="1">
    <source>
        <dbReference type="ARBA" id="ARBA00005898"/>
    </source>
</evidence>
<dbReference type="Gene3D" id="3.40.1390.10">
    <property type="entry name" value="MurE/MurF, N-terminal domain"/>
    <property type="match status" value="1"/>
</dbReference>
<dbReference type="Gene3D" id="3.90.190.20">
    <property type="entry name" value="Mur ligase, C-terminal domain"/>
    <property type="match status" value="1"/>
</dbReference>
<dbReference type="EMBL" id="CAFBMM010000004">
    <property type="protein sequence ID" value="CAB4896760.1"/>
    <property type="molecule type" value="Genomic_DNA"/>
</dbReference>
<evidence type="ECO:0000259" key="2">
    <source>
        <dbReference type="Pfam" id="PF01225"/>
    </source>
</evidence>
<sequence length="500" mass="52490">MTESGSITLRAACEGLSAKFIGPSHVRLTSATVNSSAVEIGGLFGCLTGATVDGHDFIGQAIDNGAVALLVEKSITEFDVSKVAVALVEDTRRAIGPISSRIYGEPSRSLSCFGVTGTNGKTTTVHMLASIARAGDEKVGTVGTLGANFSLKGQDREKLSLSGLTTPEAPALQDQLAQMQQAGVTTVAMEVSSHALSQFRIDGTQFEMVCFTNLGHDHLDFHGDMDSYLLAKTRLFTPVFSDRAAINIDDSSGVHVANAAKVNGLSVTTFGLSPEADITATAIEYSISGTNFVITDRRTDESVEVSTNFLGEINVLNALAAAAMAQGGGHSLAISSTGLADATVVSGRLERIENTEPFTVLLDYAHTPDALAAALRAARTIAFESRVLLVFGCGGNRDFEKRPAMGLAAVAGAEVVVITSDNPRSEDPIEIANQITAKIDKSSVSVELDRRAAIRQALTAARPGDVVVIAGKGHETSQIFRTATVTHDDRVVIQEELARL</sequence>
<dbReference type="PANTHER" id="PTHR23135">
    <property type="entry name" value="MUR LIGASE FAMILY MEMBER"/>
    <property type="match status" value="1"/>
</dbReference>
<dbReference type="GO" id="GO:0005524">
    <property type="term" value="F:ATP binding"/>
    <property type="evidence" value="ECO:0007669"/>
    <property type="project" value="InterPro"/>
</dbReference>